<proteinExistence type="predicted"/>
<feature type="region of interest" description="Disordered" evidence="1">
    <location>
        <begin position="79"/>
        <end position="112"/>
    </location>
</feature>
<dbReference type="EMBL" id="MU853812">
    <property type="protein sequence ID" value="KAK3939361.1"/>
    <property type="molecule type" value="Genomic_DNA"/>
</dbReference>
<protein>
    <recommendedName>
        <fullName evidence="4">C2H2-type domain-containing protein</fullName>
    </recommendedName>
</protein>
<name>A0AAN6N549_9PEZI</name>
<evidence type="ECO:0000313" key="3">
    <source>
        <dbReference type="Proteomes" id="UP001303473"/>
    </source>
</evidence>
<evidence type="ECO:0000256" key="1">
    <source>
        <dbReference type="SAM" id="MobiDB-lite"/>
    </source>
</evidence>
<keyword evidence="3" id="KW-1185">Reference proteome</keyword>
<gene>
    <name evidence="2" type="ORF">QBC46DRAFT_409262</name>
</gene>
<accession>A0AAN6N549</accession>
<reference evidence="3" key="1">
    <citation type="journal article" date="2023" name="Mol. Phylogenet. Evol.">
        <title>Genome-scale phylogeny and comparative genomics of the fungal order Sordariales.</title>
        <authorList>
            <person name="Hensen N."/>
            <person name="Bonometti L."/>
            <person name="Westerberg I."/>
            <person name="Brannstrom I.O."/>
            <person name="Guillou S."/>
            <person name="Cros-Aarteil S."/>
            <person name="Calhoun S."/>
            <person name="Haridas S."/>
            <person name="Kuo A."/>
            <person name="Mondo S."/>
            <person name="Pangilinan J."/>
            <person name="Riley R."/>
            <person name="LaButti K."/>
            <person name="Andreopoulos B."/>
            <person name="Lipzen A."/>
            <person name="Chen C."/>
            <person name="Yan M."/>
            <person name="Daum C."/>
            <person name="Ng V."/>
            <person name="Clum A."/>
            <person name="Steindorff A."/>
            <person name="Ohm R.A."/>
            <person name="Martin F."/>
            <person name="Silar P."/>
            <person name="Natvig D.O."/>
            <person name="Lalanne C."/>
            <person name="Gautier V."/>
            <person name="Ament-Velasquez S.L."/>
            <person name="Kruys A."/>
            <person name="Hutchinson M.I."/>
            <person name="Powell A.J."/>
            <person name="Barry K."/>
            <person name="Miller A.N."/>
            <person name="Grigoriev I.V."/>
            <person name="Debuchy R."/>
            <person name="Gladieux P."/>
            <person name="Hiltunen Thoren M."/>
            <person name="Johannesson H."/>
        </authorList>
    </citation>
    <scope>NUCLEOTIDE SEQUENCE [LARGE SCALE GENOMIC DNA]</scope>
    <source>
        <strain evidence="3">CBS 340.73</strain>
    </source>
</reference>
<dbReference type="Proteomes" id="UP001303473">
    <property type="component" value="Unassembled WGS sequence"/>
</dbReference>
<comment type="caution">
    <text evidence="2">The sequence shown here is derived from an EMBL/GenBank/DDBJ whole genome shotgun (WGS) entry which is preliminary data.</text>
</comment>
<feature type="region of interest" description="Disordered" evidence="1">
    <location>
        <begin position="193"/>
        <end position="213"/>
    </location>
</feature>
<evidence type="ECO:0008006" key="4">
    <source>
        <dbReference type="Google" id="ProtNLM"/>
    </source>
</evidence>
<sequence length="285" mass="32190">MSASSLLRIIPSYNQSHFVLQVTRETLSSPSYLDGLNYDLPLRRHTVDEPLESPASHLPPPGLAPDQSLFPFSEYQLDSSPSSQVAAPDAIQNGNGNWVGFHDPHGALSPQIQTVPDAGERRAGDEKGANLACPDLCCNYTTKTKRDVDRHFNAVHKKTPKFFCPVKSCKRSRKLEGWTRKDLRDRHVRTQHNFERDSPPENMEAVPGDSPSVPLETLTSVAIDGEDDGMHDSPSSPLYSLGLDEMYALYKEERRLRMKCQRDLQRLQEREELFFQIASGKFRRV</sequence>
<dbReference type="AlphaFoldDB" id="A0AAN6N549"/>
<evidence type="ECO:0000313" key="2">
    <source>
        <dbReference type="EMBL" id="KAK3939361.1"/>
    </source>
</evidence>
<organism evidence="2 3">
    <name type="scientific">Diplogelasinospora grovesii</name>
    <dbReference type="NCBI Taxonomy" id="303347"/>
    <lineage>
        <taxon>Eukaryota</taxon>
        <taxon>Fungi</taxon>
        <taxon>Dikarya</taxon>
        <taxon>Ascomycota</taxon>
        <taxon>Pezizomycotina</taxon>
        <taxon>Sordariomycetes</taxon>
        <taxon>Sordariomycetidae</taxon>
        <taxon>Sordariales</taxon>
        <taxon>Diplogelasinosporaceae</taxon>
        <taxon>Diplogelasinospora</taxon>
    </lineage>
</organism>